<organism evidence="3 4">
    <name type="scientific">Actinophytocola algeriensis</name>
    <dbReference type="NCBI Taxonomy" id="1768010"/>
    <lineage>
        <taxon>Bacteria</taxon>
        <taxon>Bacillati</taxon>
        <taxon>Actinomycetota</taxon>
        <taxon>Actinomycetes</taxon>
        <taxon>Pseudonocardiales</taxon>
        <taxon>Pseudonocardiaceae</taxon>
    </lineage>
</organism>
<comment type="caution">
    <text evidence="3">The sequence shown here is derived from an EMBL/GenBank/DDBJ whole genome shotgun (WGS) entry which is preliminary data.</text>
</comment>
<dbReference type="PANTHER" id="PTHR42993:SF1">
    <property type="entry name" value="MAOC-LIKE DEHYDRATASE DOMAIN-CONTAINING PROTEIN"/>
    <property type="match status" value="1"/>
</dbReference>
<dbReference type="InterPro" id="IPR029069">
    <property type="entry name" value="HotDog_dom_sf"/>
</dbReference>
<comment type="similarity">
    <text evidence="1">Belongs to the enoyl-CoA hydratase/isomerase family.</text>
</comment>
<dbReference type="CDD" id="cd03450">
    <property type="entry name" value="NodN"/>
    <property type="match status" value="1"/>
</dbReference>
<dbReference type="AlphaFoldDB" id="A0A7W7VJL0"/>
<accession>A0A7W7VJL0</accession>
<feature type="domain" description="MaoC-like" evidence="2">
    <location>
        <begin position="13"/>
        <end position="117"/>
    </location>
</feature>
<dbReference type="Proteomes" id="UP000520767">
    <property type="component" value="Unassembled WGS sequence"/>
</dbReference>
<dbReference type="Gene3D" id="3.10.129.10">
    <property type="entry name" value="Hotdog Thioesterase"/>
    <property type="match status" value="1"/>
</dbReference>
<dbReference type="Pfam" id="PF01575">
    <property type="entry name" value="MaoC_dehydratas"/>
    <property type="match status" value="1"/>
</dbReference>
<evidence type="ECO:0000259" key="2">
    <source>
        <dbReference type="Pfam" id="PF01575"/>
    </source>
</evidence>
<evidence type="ECO:0000256" key="1">
    <source>
        <dbReference type="ARBA" id="ARBA00005254"/>
    </source>
</evidence>
<proteinExistence type="inferred from homology"/>
<dbReference type="InterPro" id="IPR039375">
    <property type="entry name" value="NodN-like"/>
</dbReference>
<evidence type="ECO:0000313" key="4">
    <source>
        <dbReference type="Proteomes" id="UP000520767"/>
    </source>
</evidence>
<dbReference type="PANTHER" id="PTHR42993">
    <property type="entry name" value="MAOC-LIKE DEHYDRATASE DOMAIN-CONTAINING PROTEIN"/>
    <property type="match status" value="1"/>
</dbReference>
<dbReference type="InterPro" id="IPR002539">
    <property type="entry name" value="MaoC-like_dom"/>
</dbReference>
<gene>
    <name evidence="3" type="ORF">FHR82_008870</name>
</gene>
<reference evidence="3 4" key="1">
    <citation type="submission" date="2020-08" db="EMBL/GenBank/DDBJ databases">
        <title>Genomic Encyclopedia of Type Strains, Phase III (KMG-III): the genomes of soil and plant-associated and newly described type strains.</title>
        <authorList>
            <person name="Whitman W."/>
        </authorList>
    </citation>
    <scope>NUCLEOTIDE SEQUENCE [LARGE SCALE GENOMIC DNA]</scope>
    <source>
        <strain evidence="3 4">CECT 8960</strain>
    </source>
</reference>
<name>A0A7W7VJL0_9PSEU</name>
<protein>
    <submittedName>
        <fullName evidence="3">Acyl dehydratase</fullName>
    </submittedName>
</protein>
<evidence type="ECO:0000313" key="3">
    <source>
        <dbReference type="EMBL" id="MBB4912598.1"/>
    </source>
</evidence>
<dbReference type="RefSeq" id="WP_184816572.1">
    <property type="nucleotide sequence ID" value="NZ_JACHJQ010000014.1"/>
</dbReference>
<sequence length="162" mass="17542">MRTFSTPGELVDAAGTELGTSPYQTVLQHDVDVFAALTGDLQWIHIDPERARSGPFGGPVAHGMYTLSLILPLLADVFTVDGPVVVVHKGFDRVRFAAPVTVGARVRVSAELRSADVRARGFTEAVLAVAVEVEGERWPACTADLRLLYQEEAEEEWVPIAS</sequence>
<keyword evidence="4" id="KW-1185">Reference proteome</keyword>
<dbReference type="EMBL" id="JACHJQ010000014">
    <property type="protein sequence ID" value="MBB4912598.1"/>
    <property type="molecule type" value="Genomic_DNA"/>
</dbReference>
<dbReference type="SUPFAM" id="SSF54637">
    <property type="entry name" value="Thioesterase/thiol ester dehydrase-isomerase"/>
    <property type="match status" value="1"/>
</dbReference>